<name>M0ATK4_NATA1</name>
<dbReference type="PATRIC" id="fig|29540.5.peg.1858"/>
<evidence type="ECO:0000313" key="3">
    <source>
        <dbReference type="EMBL" id="ELZ02011.1"/>
    </source>
</evidence>
<dbReference type="eggNOG" id="arCOG01334">
    <property type="taxonomic scope" value="Archaea"/>
</dbReference>
<feature type="region of interest" description="Disordered" evidence="1">
    <location>
        <begin position="180"/>
        <end position="205"/>
    </location>
</feature>
<dbReference type="EMBL" id="AOIO01000022">
    <property type="protein sequence ID" value="ELZ02011.1"/>
    <property type="molecule type" value="Genomic_DNA"/>
</dbReference>
<keyword evidence="2" id="KW-0812">Transmembrane</keyword>
<dbReference type="STRING" id="29540.C481_09108"/>
<feature type="transmembrane region" description="Helical" evidence="2">
    <location>
        <begin position="100"/>
        <end position="118"/>
    </location>
</feature>
<sequence length="205" mass="21653">MATAGGWILLALLVALAAHVAAAIGYLYGLLARRLSGSPVFRDLFISRAAVTAYNDAALTALLVARREQKRYYTRLLVRLSFIGPVELVLLGLFFDGFSLPLAATLAIALALLEFSALRRLQHYTDDRAAETVGAAELANAFERVAVEGGVTVKETPSRNWFSSSPSLSARIERLRAEAGTTADGAGATGGGTASAGDRSPTRGR</sequence>
<dbReference type="Proteomes" id="UP000011554">
    <property type="component" value="Unassembled WGS sequence"/>
</dbReference>
<dbReference type="AlphaFoldDB" id="M0ATK4"/>
<keyword evidence="2" id="KW-1133">Transmembrane helix</keyword>
<organism evidence="3 4">
    <name type="scientific">Natrialba asiatica (strain ATCC 700177 / DSM 12278 / JCM 9576 / FERM P-10747 / NBRC 102637 / 172P1)</name>
    <dbReference type="NCBI Taxonomy" id="29540"/>
    <lineage>
        <taxon>Archaea</taxon>
        <taxon>Methanobacteriati</taxon>
        <taxon>Methanobacteriota</taxon>
        <taxon>Stenosarchaea group</taxon>
        <taxon>Halobacteria</taxon>
        <taxon>Halobacteriales</taxon>
        <taxon>Natrialbaceae</taxon>
        <taxon>Natrialba</taxon>
    </lineage>
</organism>
<gene>
    <name evidence="3" type="ORF">C481_09108</name>
</gene>
<feature type="transmembrane region" description="Helical" evidence="2">
    <location>
        <begin position="76"/>
        <end position="94"/>
    </location>
</feature>
<evidence type="ECO:0000313" key="4">
    <source>
        <dbReference type="Proteomes" id="UP000011554"/>
    </source>
</evidence>
<protein>
    <submittedName>
        <fullName evidence="3">Peptidase</fullName>
    </submittedName>
</protein>
<keyword evidence="4" id="KW-1185">Reference proteome</keyword>
<accession>M0ATK4</accession>
<comment type="caution">
    <text evidence="3">The sequence shown here is derived from an EMBL/GenBank/DDBJ whole genome shotgun (WGS) entry which is preliminary data.</text>
</comment>
<keyword evidence="2" id="KW-0472">Membrane</keyword>
<proteinExistence type="predicted"/>
<evidence type="ECO:0000256" key="1">
    <source>
        <dbReference type="SAM" id="MobiDB-lite"/>
    </source>
</evidence>
<reference evidence="3 4" key="1">
    <citation type="journal article" date="2014" name="PLoS Genet.">
        <title>Phylogenetically driven sequencing of extremely halophilic archaea reveals strategies for static and dynamic osmo-response.</title>
        <authorList>
            <person name="Becker E.A."/>
            <person name="Seitzer P.M."/>
            <person name="Tritt A."/>
            <person name="Larsen D."/>
            <person name="Krusor M."/>
            <person name="Yao A.I."/>
            <person name="Wu D."/>
            <person name="Madern D."/>
            <person name="Eisen J.A."/>
            <person name="Darling A.E."/>
            <person name="Facciotti M.T."/>
        </authorList>
    </citation>
    <scope>NUCLEOTIDE SEQUENCE [LARGE SCALE GENOMIC DNA]</scope>
    <source>
        <strain evidence="3 4">DSM 12278</strain>
    </source>
</reference>
<feature type="transmembrane region" description="Helical" evidence="2">
    <location>
        <begin position="46"/>
        <end position="64"/>
    </location>
</feature>
<evidence type="ECO:0000256" key="2">
    <source>
        <dbReference type="SAM" id="Phobius"/>
    </source>
</evidence>